<reference evidence="7" key="2">
    <citation type="submission" date="2025-08" db="UniProtKB">
        <authorList>
            <consortium name="Ensembl"/>
        </authorList>
    </citation>
    <scope>IDENTIFICATION</scope>
</reference>
<keyword evidence="8" id="KW-1185">Reference proteome</keyword>
<dbReference type="ExpressionAtlas" id="A0A5G2R8K5">
    <property type="expression patterns" value="baseline"/>
</dbReference>
<sequence>MRGKALAGLLGLLVVLVASAEEMGLRDFNATQFSGLWYEIALASNLEPQTPPQLKKMGAVLVEREGPYLTLTSVSDHINRCVKETTQAVKGDAPGKFKFPKEPGNKDVTVVATDYRTYAIVNVAFQKGRTAHSVLKLYSEPLGALPSPRPAWPCGGHPQPGEGAGAASVALASAQAPAAKGTPPGQAGTWNTTRKSWPTSSWRPRSAGCPRPACSCSSRTVSVRAAGSGRPSPSPQVTILSCPQ</sequence>
<feature type="compositionally biased region" description="Polar residues" evidence="4">
    <location>
        <begin position="235"/>
        <end position="244"/>
    </location>
</feature>
<feature type="compositionally biased region" description="Low complexity" evidence="4">
    <location>
        <begin position="165"/>
        <end position="181"/>
    </location>
</feature>
<proteinExistence type="evidence at protein level"/>
<dbReference type="Bgee" id="ENSSSCG00000005834">
    <property type="expression patterns" value="Expressed in epididymis and 8 other cell types or tissues"/>
</dbReference>
<dbReference type="Pfam" id="PF00061">
    <property type="entry name" value="Lipocalin"/>
    <property type="match status" value="1"/>
</dbReference>
<evidence type="ECO:0000256" key="4">
    <source>
        <dbReference type="SAM" id="MobiDB-lite"/>
    </source>
</evidence>
<accession>A0A5G2R8K5</accession>
<comment type="similarity">
    <text evidence="1 3">Belongs to the calycin superfamily. Lipocalin family.</text>
</comment>
<dbReference type="InParanoid" id="A0A5G2R8K5"/>
<evidence type="ECO:0000256" key="2">
    <source>
        <dbReference type="ARBA" id="ARBA00022448"/>
    </source>
</evidence>
<keyword evidence="2" id="KW-0813">Transport</keyword>
<protein>
    <recommendedName>
        <fullName evidence="6">Lipocalin/cytosolic fatty-acid binding domain-containing protein</fullName>
    </recommendedName>
</protein>
<feature type="region of interest" description="Disordered" evidence="4">
    <location>
        <begin position="149"/>
        <end position="244"/>
    </location>
</feature>
<dbReference type="InterPro" id="IPR012674">
    <property type="entry name" value="Calycin"/>
</dbReference>
<dbReference type="GeneTree" id="ENSGT01050000244868"/>
<gene>
    <name evidence="7" type="primary">LCN5</name>
</gene>
<dbReference type="InterPro" id="IPR002345">
    <property type="entry name" value="Lipocalin"/>
</dbReference>
<organism evidence="7 8">
    <name type="scientific">Sus scrofa</name>
    <name type="common">Pig</name>
    <dbReference type="NCBI Taxonomy" id="9823"/>
    <lineage>
        <taxon>Eukaryota</taxon>
        <taxon>Metazoa</taxon>
        <taxon>Chordata</taxon>
        <taxon>Craniata</taxon>
        <taxon>Vertebrata</taxon>
        <taxon>Euteleostomi</taxon>
        <taxon>Mammalia</taxon>
        <taxon>Eutheria</taxon>
        <taxon>Laurasiatheria</taxon>
        <taxon>Artiodactyla</taxon>
        <taxon>Suina</taxon>
        <taxon>Suidae</taxon>
        <taxon>Sus</taxon>
    </lineage>
</organism>
<evidence type="ECO:0000256" key="3">
    <source>
        <dbReference type="RuleBase" id="RU003695"/>
    </source>
</evidence>
<dbReference type="SUPFAM" id="SSF50814">
    <property type="entry name" value="Lipocalins"/>
    <property type="match status" value="1"/>
</dbReference>
<feature type="chain" id="PRO_5023802989" description="Lipocalin/cytosolic fatty-acid binding domain-containing protein" evidence="5">
    <location>
        <begin position="21"/>
        <end position="244"/>
    </location>
</feature>
<evidence type="ECO:0007829" key="9">
    <source>
        <dbReference type="PeptideAtlas" id="A0A5G2R8K5"/>
    </source>
</evidence>
<keyword evidence="9" id="KW-1267">Proteomics identification</keyword>
<dbReference type="SMR" id="A0A5G2R8K5"/>
<dbReference type="STRING" id="9823.ENSSSCP00000070458"/>
<name>A0A5G2R8K5_PIG</name>
<dbReference type="PROSITE" id="PS00213">
    <property type="entry name" value="LIPOCALIN"/>
    <property type="match status" value="1"/>
</dbReference>
<dbReference type="InterPro" id="IPR022272">
    <property type="entry name" value="Lipocalin_CS"/>
</dbReference>
<evidence type="ECO:0000256" key="1">
    <source>
        <dbReference type="ARBA" id="ARBA00006889"/>
    </source>
</evidence>
<dbReference type="InterPro" id="IPR000566">
    <property type="entry name" value="Lipocln_cytosolic_FA-bd_dom"/>
</dbReference>
<evidence type="ECO:0000313" key="8">
    <source>
        <dbReference type="Proteomes" id="UP000008227"/>
    </source>
</evidence>
<dbReference type="Ensembl" id="ENSSSCT00000083809.2">
    <property type="protein sequence ID" value="ENSSSCP00000070458.1"/>
    <property type="gene ID" value="ENSSSCG00000005834.5"/>
</dbReference>
<dbReference type="PANTHER" id="PTHR11430:SF71">
    <property type="entry name" value="EPIDIDYMAL-SPECIFIC LIPOCALIN-5"/>
    <property type="match status" value="1"/>
</dbReference>
<dbReference type="Gene3D" id="2.40.128.20">
    <property type="match status" value="1"/>
</dbReference>
<feature type="compositionally biased region" description="Polar residues" evidence="4">
    <location>
        <begin position="188"/>
        <end position="203"/>
    </location>
</feature>
<dbReference type="GO" id="GO:0036094">
    <property type="term" value="F:small molecule binding"/>
    <property type="evidence" value="ECO:0007669"/>
    <property type="project" value="InterPro"/>
</dbReference>
<keyword evidence="5" id="KW-0732">Signal</keyword>
<feature type="signal peptide" evidence="5">
    <location>
        <begin position="1"/>
        <end position="20"/>
    </location>
</feature>
<dbReference type="PANTHER" id="PTHR11430">
    <property type="entry name" value="LIPOCALIN"/>
    <property type="match status" value="1"/>
</dbReference>
<evidence type="ECO:0000256" key="5">
    <source>
        <dbReference type="SAM" id="SignalP"/>
    </source>
</evidence>
<dbReference type="AlphaFoldDB" id="A0A5G2R8K5"/>
<dbReference type="Proteomes" id="UP000008227">
    <property type="component" value="Unassembled WGS sequence"/>
</dbReference>
<reference evidence="7" key="3">
    <citation type="submission" date="2025-09" db="UniProtKB">
        <authorList>
            <consortium name="Ensembl"/>
        </authorList>
    </citation>
    <scope>IDENTIFICATION</scope>
</reference>
<feature type="domain" description="Lipocalin/cytosolic fatty-acid binding" evidence="6">
    <location>
        <begin position="34"/>
        <end position="139"/>
    </location>
</feature>
<evidence type="ECO:0000259" key="6">
    <source>
        <dbReference type="Pfam" id="PF00061"/>
    </source>
</evidence>
<reference evidence="7" key="1">
    <citation type="journal article" date="2020" name="Gigascience">
        <title>An improved pig reference genome sequence to enable pig genetics and genomics research.</title>
        <authorList>
            <person name="Warr A."/>
            <person name="Affara N."/>
            <person name="Aken B."/>
            <person name="Beiki H."/>
            <person name="Bickhart D.M."/>
            <person name="Billis K."/>
            <person name="Chow W."/>
            <person name="Eory L."/>
            <person name="Finlayson H.A."/>
            <person name="Flicek P."/>
            <person name="Giron C.G."/>
            <person name="Griffin D.K."/>
            <person name="Hall R."/>
            <person name="Hannum G."/>
            <person name="Hourlier T."/>
            <person name="Howe K."/>
            <person name="Hume D.A."/>
            <person name="Izuogu O."/>
            <person name="Kim K."/>
            <person name="Koren S."/>
            <person name="Liu H."/>
            <person name="Manchanda N."/>
            <person name="Martin F.J."/>
            <person name="Nonneman D.J."/>
            <person name="O'Connor R.E."/>
            <person name="Phillippy A.M."/>
            <person name="Rohrer G.A."/>
            <person name="Rosen B.D."/>
            <person name="Rund L.A."/>
            <person name="Sargent C.A."/>
            <person name="Schook L.B."/>
            <person name="Schroeder S.G."/>
            <person name="Schwartz A.S."/>
            <person name="Skinner B.M."/>
            <person name="Talbot R."/>
            <person name="Tseng E."/>
            <person name="Tuggle C.K."/>
            <person name="Watson M."/>
            <person name="Smith T.P.L."/>
            <person name="Archibald A.L."/>
        </authorList>
    </citation>
    <scope>NUCLEOTIDE SEQUENCE [LARGE SCALE GENOMIC DNA]</scope>
    <source>
        <strain evidence="7">Duroc</strain>
    </source>
</reference>
<evidence type="ECO:0000313" key="7">
    <source>
        <dbReference type="Ensembl" id="ENSSSCP00000070458.1"/>
    </source>
</evidence>